<evidence type="ECO:0000313" key="2">
    <source>
        <dbReference type="Proteomes" id="UP000604898"/>
    </source>
</evidence>
<proteinExistence type="predicted"/>
<dbReference type="EMBL" id="JAESVD010000005">
    <property type="protein sequence ID" value="MBL4913454.1"/>
    <property type="molecule type" value="Genomic_DNA"/>
</dbReference>
<accession>A0ABS1SY53</accession>
<comment type="caution">
    <text evidence="1">The sequence shown here is derived from an EMBL/GenBank/DDBJ whole genome shotgun (WGS) entry which is preliminary data.</text>
</comment>
<name>A0ABS1SY53_9GAMM</name>
<organism evidence="1 2">
    <name type="scientific">Shewanella schlegeliana</name>
    <dbReference type="NCBI Taxonomy" id="190308"/>
    <lineage>
        <taxon>Bacteria</taxon>
        <taxon>Pseudomonadati</taxon>
        <taxon>Pseudomonadota</taxon>
        <taxon>Gammaproteobacteria</taxon>
        <taxon>Alteromonadales</taxon>
        <taxon>Shewanellaceae</taxon>
        <taxon>Shewanella</taxon>
    </lineage>
</organism>
<gene>
    <name evidence="1" type="ORF">JMA39_09900</name>
</gene>
<protein>
    <submittedName>
        <fullName evidence="1">Uncharacterized protein</fullName>
    </submittedName>
</protein>
<dbReference type="Proteomes" id="UP000604898">
    <property type="component" value="Unassembled WGS sequence"/>
</dbReference>
<dbReference type="RefSeq" id="WP_202721723.1">
    <property type="nucleotide sequence ID" value="NZ_BPEX01000023.1"/>
</dbReference>
<sequence length="55" mass="5908">MKYLAAVSGAETAKTAAFYFNGYLASDACRVLVDQNVAPDYGNSDNHTTVETQDC</sequence>
<reference evidence="1 2" key="1">
    <citation type="submission" date="2021-01" db="EMBL/GenBank/DDBJ databases">
        <title>Genome sequence of Shewanella schlegeliana JCM 11561.</title>
        <authorList>
            <person name="Zhang H."/>
            <person name="Li C."/>
        </authorList>
    </citation>
    <scope>NUCLEOTIDE SEQUENCE [LARGE SCALE GENOMIC DNA]</scope>
    <source>
        <strain evidence="1 2">JCM 11561</strain>
    </source>
</reference>
<keyword evidence="2" id="KW-1185">Reference proteome</keyword>
<evidence type="ECO:0000313" key="1">
    <source>
        <dbReference type="EMBL" id="MBL4913454.1"/>
    </source>
</evidence>